<dbReference type="Gene3D" id="3.40.1280.10">
    <property type="match status" value="1"/>
</dbReference>
<evidence type="ECO:0000313" key="8">
    <source>
        <dbReference type="Proteomes" id="UP000257039"/>
    </source>
</evidence>
<dbReference type="Pfam" id="PF00588">
    <property type="entry name" value="SpoU_methylase"/>
    <property type="match status" value="1"/>
</dbReference>
<comment type="subcellular location">
    <subcellularLocation>
        <location evidence="5">Cytoplasm</location>
    </subcellularLocation>
</comment>
<keyword evidence="8" id="KW-1185">Reference proteome</keyword>
<dbReference type="Proteomes" id="UP000257039">
    <property type="component" value="Unassembled WGS sequence"/>
</dbReference>
<proteinExistence type="inferred from homology"/>
<comment type="catalytic activity">
    <reaction evidence="5">
        <text>cytidine(32) in tRNA + S-adenosyl-L-methionine = 2'-O-methylcytidine(32) in tRNA + S-adenosyl-L-homocysteine + H(+)</text>
        <dbReference type="Rhea" id="RHEA:42932"/>
        <dbReference type="Rhea" id="RHEA-COMP:10288"/>
        <dbReference type="Rhea" id="RHEA-COMP:10289"/>
        <dbReference type="ChEBI" id="CHEBI:15378"/>
        <dbReference type="ChEBI" id="CHEBI:57856"/>
        <dbReference type="ChEBI" id="CHEBI:59789"/>
        <dbReference type="ChEBI" id="CHEBI:74495"/>
        <dbReference type="ChEBI" id="CHEBI:82748"/>
        <dbReference type="EC" id="2.1.1.200"/>
    </reaction>
</comment>
<keyword evidence="2 5" id="KW-0489">Methyltransferase</keyword>
<dbReference type="GO" id="GO:0160206">
    <property type="term" value="F:tRNA (cytidine(32)/uridine(32)-2'-O)-methyltransferase activity"/>
    <property type="evidence" value="ECO:0007669"/>
    <property type="project" value="UniProtKB-EC"/>
</dbReference>
<evidence type="ECO:0000256" key="1">
    <source>
        <dbReference type="ARBA" id="ARBA00007228"/>
    </source>
</evidence>
<dbReference type="PANTHER" id="PTHR42786">
    <property type="entry name" value="TRNA/RRNA METHYLTRANSFERASE"/>
    <property type="match status" value="1"/>
</dbReference>
<keyword evidence="5" id="KW-0963">Cytoplasm</keyword>
<dbReference type="CDD" id="cd18093">
    <property type="entry name" value="SpoU-like_TrmJ"/>
    <property type="match status" value="1"/>
</dbReference>
<comment type="similarity">
    <text evidence="1">Belongs to the class IV-like SAM-binding methyltransferase superfamily. RNA methyltransferase TrmH family.</text>
</comment>
<protein>
    <recommendedName>
        <fullName evidence="5">tRNA (cytidine/uridine-2'-O-)-methyltransferase TrmJ</fullName>
        <ecNumber evidence="5">2.1.1.200</ecNumber>
    </recommendedName>
    <alternativeName>
        <fullName evidence="5">tRNA (cytidine(32)/uridine(32)-2'-O)-methyltransferase</fullName>
    </alternativeName>
    <alternativeName>
        <fullName evidence="5">tRNA Cm32/Um32 methyltransferase</fullName>
    </alternativeName>
</protein>
<evidence type="ECO:0000256" key="2">
    <source>
        <dbReference type="ARBA" id="ARBA00022603"/>
    </source>
</evidence>
<comment type="subunit">
    <text evidence="5">Homodimer.</text>
</comment>
<dbReference type="InterPro" id="IPR001537">
    <property type="entry name" value="SpoU_MeTrfase"/>
</dbReference>
<dbReference type="RefSeq" id="WP_094787866.1">
    <property type="nucleotide sequence ID" value="NZ_NDXW01000001.1"/>
</dbReference>
<dbReference type="SUPFAM" id="SSF75217">
    <property type="entry name" value="alpha/beta knot"/>
    <property type="match status" value="1"/>
</dbReference>
<dbReference type="GO" id="GO:0005829">
    <property type="term" value="C:cytosol"/>
    <property type="evidence" value="ECO:0007669"/>
    <property type="project" value="TreeGrafter"/>
</dbReference>
<dbReference type="EC" id="2.1.1.200" evidence="5"/>
<evidence type="ECO:0000313" key="7">
    <source>
        <dbReference type="EMBL" id="RDH44789.1"/>
    </source>
</evidence>
<comment type="catalytic activity">
    <reaction evidence="5">
        <text>uridine(32) in tRNA + S-adenosyl-L-methionine = 2'-O-methyluridine(32) in tRNA + S-adenosyl-L-homocysteine + H(+)</text>
        <dbReference type="Rhea" id="RHEA:42936"/>
        <dbReference type="Rhea" id="RHEA-COMP:10107"/>
        <dbReference type="Rhea" id="RHEA-COMP:10290"/>
        <dbReference type="ChEBI" id="CHEBI:15378"/>
        <dbReference type="ChEBI" id="CHEBI:57856"/>
        <dbReference type="ChEBI" id="CHEBI:59789"/>
        <dbReference type="ChEBI" id="CHEBI:65315"/>
        <dbReference type="ChEBI" id="CHEBI:74478"/>
        <dbReference type="EC" id="2.1.1.200"/>
    </reaction>
</comment>
<gene>
    <name evidence="5" type="primary">trmJ</name>
    <name evidence="7" type="ORF">B9G39_15855</name>
</gene>
<evidence type="ECO:0000256" key="3">
    <source>
        <dbReference type="ARBA" id="ARBA00022679"/>
    </source>
</evidence>
<keyword evidence="3 7" id="KW-0808">Transferase</keyword>
<dbReference type="InterPro" id="IPR029028">
    <property type="entry name" value="Alpha/beta_knot_MTases"/>
</dbReference>
<keyword evidence="5" id="KW-0819">tRNA processing</keyword>
<dbReference type="NCBIfam" id="TIGR00050">
    <property type="entry name" value="rRNA_methyl_1"/>
    <property type="match status" value="1"/>
</dbReference>
<dbReference type="InterPro" id="IPR029026">
    <property type="entry name" value="tRNA_m1G_MTases_N"/>
</dbReference>
<dbReference type="EMBL" id="NDXW01000001">
    <property type="protein sequence ID" value="RDH44789.1"/>
    <property type="molecule type" value="Genomic_DNA"/>
</dbReference>
<keyword evidence="4 5" id="KW-0949">S-adenosyl-L-methionine</keyword>
<name>A0A4P9VPX9_9GAMM</name>
<comment type="function">
    <text evidence="5">Catalyzes the formation of 2'O-methylated cytidine (Cm32) or 2'O-methylated uridine (Um32) at position 32 in tRNA.</text>
</comment>
<sequence length="230" mass="25640">MQISFILVEPQRAVNVGACARALKTMGFNDLRIVNSQQYLADEAQWVAHGATDILQSAQHFVSLESALKDIDLAIGTSTKQRAGKRYAYSPKALYESLSEKSQLLSRVAIVFGREDHGLANEMLNQCDVLSTVPLAVSYPSLNLGQAVMLYAYELGPLSQPDQANSCSDDVAEGQWRALHEKVIFLLDQLNIPCSAKEYQWVRERLPVCSRKDISFLHTLVTDVIRKINQ</sequence>
<dbReference type="GO" id="GO:0003723">
    <property type="term" value="F:RNA binding"/>
    <property type="evidence" value="ECO:0007669"/>
    <property type="project" value="InterPro"/>
</dbReference>
<comment type="caution">
    <text evidence="7">The sequence shown here is derived from an EMBL/GenBank/DDBJ whole genome shotgun (WGS) entry which is preliminary data.</text>
</comment>
<dbReference type="PIRSF" id="PIRSF004808">
    <property type="entry name" value="LasT"/>
    <property type="match status" value="1"/>
</dbReference>
<feature type="domain" description="tRNA/rRNA methyltransferase SpoU type" evidence="6">
    <location>
        <begin position="3"/>
        <end position="153"/>
    </location>
</feature>
<reference evidence="7 8" key="1">
    <citation type="submission" date="2017-04" db="EMBL/GenBank/DDBJ databases">
        <title>Draft genome sequence of Zooshikella ganghwensis VG4 isolated from Red Sea sediments.</title>
        <authorList>
            <person name="Rehman Z."/>
            <person name="Alam I."/>
            <person name="Kamau A."/>
            <person name="Bajic V."/>
            <person name="Leiknes T."/>
        </authorList>
    </citation>
    <scope>NUCLEOTIDE SEQUENCE [LARGE SCALE GENOMIC DNA]</scope>
    <source>
        <strain evidence="7 8">VG4</strain>
    </source>
</reference>
<organism evidence="7 8">
    <name type="scientific">Zooshikella ganghwensis</name>
    <dbReference type="NCBI Taxonomy" id="202772"/>
    <lineage>
        <taxon>Bacteria</taxon>
        <taxon>Pseudomonadati</taxon>
        <taxon>Pseudomonadota</taxon>
        <taxon>Gammaproteobacteria</taxon>
        <taxon>Oceanospirillales</taxon>
        <taxon>Zooshikellaceae</taxon>
        <taxon>Zooshikella</taxon>
    </lineage>
</organism>
<dbReference type="GO" id="GO:0002128">
    <property type="term" value="P:tRNA nucleoside ribose methylation"/>
    <property type="evidence" value="ECO:0007669"/>
    <property type="project" value="TreeGrafter"/>
</dbReference>
<evidence type="ECO:0000259" key="6">
    <source>
        <dbReference type="Pfam" id="PF00588"/>
    </source>
</evidence>
<dbReference type="NCBIfam" id="NF007752">
    <property type="entry name" value="PRK10433.1"/>
    <property type="match status" value="1"/>
</dbReference>
<dbReference type="AlphaFoldDB" id="A0A4P9VPX9"/>
<dbReference type="PANTHER" id="PTHR42786:SF1">
    <property type="entry name" value="TRNA (CYTIDINE_URIDINE-2'-O-)-METHYLTRANSFERASE TRMJ"/>
    <property type="match status" value="1"/>
</dbReference>
<dbReference type="GO" id="GO:0106339">
    <property type="term" value="F:tRNA (cytidine(32)-2'-O)-methyltransferase activity"/>
    <property type="evidence" value="ECO:0007669"/>
    <property type="project" value="RHEA"/>
</dbReference>
<evidence type="ECO:0000256" key="4">
    <source>
        <dbReference type="ARBA" id="ARBA00022691"/>
    </source>
</evidence>
<dbReference type="InterPro" id="IPR004384">
    <property type="entry name" value="RNA_MeTrfase_TrmJ/LasT"/>
</dbReference>
<evidence type="ECO:0000256" key="5">
    <source>
        <dbReference type="RuleBase" id="RU362024"/>
    </source>
</evidence>
<accession>A0A4P9VPX9</accession>